<accession>A0A0K2TJQ7</accession>
<name>A0A0K2TJQ7_LEPSM</name>
<sequence length="79" mass="8958">MDLSKAAFGYMDPHPLLLCLPGNSYFPIRITMQVGPHLLISDLFFNIRFPSVKGTRQFVPHSLDLISMNANIVHYEDVP</sequence>
<dbReference type="AlphaFoldDB" id="A0A0K2TJQ7"/>
<proteinExistence type="predicted"/>
<dbReference type="EMBL" id="HACA01008491">
    <property type="protein sequence ID" value="CDW25852.1"/>
    <property type="molecule type" value="Transcribed_RNA"/>
</dbReference>
<reference evidence="1" key="1">
    <citation type="submission" date="2014-05" db="EMBL/GenBank/DDBJ databases">
        <authorList>
            <person name="Chronopoulou M."/>
        </authorList>
    </citation>
    <scope>NUCLEOTIDE SEQUENCE</scope>
    <source>
        <tissue evidence="1">Whole organism</tissue>
    </source>
</reference>
<organism evidence="1">
    <name type="scientific">Lepeophtheirus salmonis</name>
    <name type="common">Salmon louse</name>
    <name type="synonym">Caligus salmonis</name>
    <dbReference type="NCBI Taxonomy" id="72036"/>
    <lineage>
        <taxon>Eukaryota</taxon>
        <taxon>Metazoa</taxon>
        <taxon>Ecdysozoa</taxon>
        <taxon>Arthropoda</taxon>
        <taxon>Crustacea</taxon>
        <taxon>Multicrustacea</taxon>
        <taxon>Hexanauplia</taxon>
        <taxon>Copepoda</taxon>
        <taxon>Siphonostomatoida</taxon>
        <taxon>Caligidae</taxon>
        <taxon>Lepeophtheirus</taxon>
    </lineage>
</organism>
<evidence type="ECO:0000313" key="1">
    <source>
        <dbReference type="EMBL" id="CDW25852.1"/>
    </source>
</evidence>
<protein>
    <submittedName>
        <fullName evidence="1">Uncharacterized protein</fullName>
    </submittedName>
</protein>